<dbReference type="OrthoDB" id="9792992at2"/>
<dbReference type="AlphaFoldDB" id="A0A4R0P2M0"/>
<feature type="coiled-coil region" evidence="1">
    <location>
        <begin position="143"/>
        <end position="179"/>
    </location>
</feature>
<dbReference type="Pfam" id="PF06580">
    <property type="entry name" value="His_kinase"/>
    <property type="match status" value="1"/>
</dbReference>
<keyword evidence="1" id="KW-0175">Coiled coil</keyword>
<dbReference type="PANTHER" id="PTHR34220">
    <property type="entry name" value="SENSOR HISTIDINE KINASE YPDA"/>
    <property type="match status" value="1"/>
</dbReference>
<dbReference type="PANTHER" id="PTHR34220:SF7">
    <property type="entry name" value="SENSOR HISTIDINE KINASE YPDA"/>
    <property type="match status" value="1"/>
</dbReference>
<protein>
    <recommendedName>
        <fullName evidence="3">Signal transduction histidine kinase internal region domain-containing protein</fullName>
    </recommendedName>
</protein>
<evidence type="ECO:0000259" key="3">
    <source>
        <dbReference type="Pfam" id="PF06580"/>
    </source>
</evidence>
<keyword evidence="2" id="KW-0472">Membrane</keyword>
<dbReference type="Proteomes" id="UP000291485">
    <property type="component" value="Unassembled WGS sequence"/>
</dbReference>
<keyword evidence="5" id="KW-1185">Reference proteome</keyword>
<name>A0A4R0P2M0_9SPHI</name>
<dbReference type="EMBL" id="SJSN01000010">
    <property type="protein sequence ID" value="TCD07668.1"/>
    <property type="molecule type" value="Genomic_DNA"/>
</dbReference>
<sequence>MTKKIQNWAIANKIHLIGWSLYIFCEVLLIGFASGRFGKPEAYLFHYSLNIILFYLNTFIVLKSGYDRSRLHVAILSSYLIMEIVLFISLKVLVDAVLIGPQAGQLFGFVDLPYFLQTLWRVLQFIGLSFFLFMFIRYKRERLEKEQSKEKEHEGSLRNKELEVALHEATNAYLKAQINPHFIFNILGFIHDSVLRTDARAAQAVIDLSELIRFAVNSDQNDQEPQMSLEITQVESLIRLYQLRFKERAFVQFTYQNGAGESRLIPLVLLTLVENLFKHGDIHIKDDPAKIDIAVDKQSLRISTYNRIMKGNQPQGFNKGMENIRTRLLLNYPDRCDMKYGQADVDHFFVWINIKAPTVS</sequence>
<reference evidence="4 5" key="1">
    <citation type="submission" date="2019-02" db="EMBL/GenBank/DDBJ databases">
        <title>Pedobacter sp. RP-3-11 sp. nov., isolated from Arctic soil.</title>
        <authorList>
            <person name="Dahal R.H."/>
        </authorList>
    </citation>
    <scope>NUCLEOTIDE SEQUENCE [LARGE SCALE GENOMIC DNA]</scope>
    <source>
        <strain evidence="4 5">RP-3-11</strain>
    </source>
</reference>
<feature type="transmembrane region" description="Helical" evidence="2">
    <location>
        <begin position="114"/>
        <end position="136"/>
    </location>
</feature>
<dbReference type="RefSeq" id="WP_131559884.1">
    <property type="nucleotide sequence ID" value="NZ_SJSN01000010.1"/>
</dbReference>
<keyword evidence="2" id="KW-0812">Transmembrane</keyword>
<accession>A0A4R0P2M0</accession>
<feature type="domain" description="Signal transduction histidine kinase internal region" evidence="3">
    <location>
        <begin position="172"/>
        <end position="248"/>
    </location>
</feature>
<comment type="caution">
    <text evidence="4">The sequence shown here is derived from an EMBL/GenBank/DDBJ whole genome shotgun (WGS) entry which is preliminary data.</text>
</comment>
<feature type="transmembrane region" description="Helical" evidence="2">
    <location>
        <begin position="74"/>
        <end position="94"/>
    </location>
</feature>
<dbReference type="GO" id="GO:0016020">
    <property type="term" value="C:membrane"/>
    <property type="evidence" value="ECO:0007669"/>
    <property type="project" value="InterPro"/>
</dbReference>
<keyword evidence="2" id="KW-1133">Transmembrane helix</keyword>
<evidence type="ECO:0000313" key="4">
    <source>
        <dbReference type="EMBL" id="TCD07668.1"/>
    </source>
</evidence>
<dbReference type="InterPro" id="IPR010559">
    <property type="entry name" value="Sig_transdc_His_kin_internal"/>
</dbReference>
<proteinExistence type="predicted"/>
<organism evidence="4 5">
    <name type="scientific">Pedobacter frigidisoli</name>
    <dbReference type="NCBI Taxonomy" id="2530455"/>
    <lineage>
        <taxon>Bacteria</taxon>
        <taxon>Pseudomonadati</taxon>
        <taxon>Bacteroidota</taxon>
        <taxon>Sphingobacteriia</taxon>
        <taxon>Sphingobacteriales</taxon>
        <taxon>Sphingobacteriaceae</taxon>
        <taxon>Pedobacter</taxon>
    </lineage>
</organism>
<evidence type="ECO:0000313" key="5">
    <source>
        <dbReference type="Proteomes" id="UP000291485"/>
    </source>
</evidence>
<gene>
    <name evidence="4" type="ORF">EZ449_14125</name>
</gene>
<evidence type="ECO:0000256" key="1">
    <source>
        <dbReference type="SAM" id="Coils"/>
    </source>
</evidence>
<evidence type="ECO:0000256" key="2">
    <source>
        <dbReference type="SAM" id="Phobius"/>
    </source>
</evidence>
<dbReference type="GO" id="GO:0000155">
    <property type="term" value="F:phosphorelay sensor kinase activity"/>
    <property type="evidence" value="ECO:0007669"/>
    <property type="project" value="InterPro"/>
</dbReference>
<feature type="transmembrane region" description="Helical" evidence="2">
    <location>
        <begin position="44"/>
        <end position="62"/>
    </location>
</feature>
<dbReference type="InterPro" id="IPR050640">
    <property type="entry name" value="Bact_2-comp_sensor_kinase"/>
</dbReference>
<feature type="transmembrane region" description="Helical" evidence="2">
    <location>
        <begin position="21"/>
        <end position="38"/>
    </location>
</feature>